<evidence type="ECO:0000256" key="4">
    <source>
        <dbReference type="SAM" id="MobiDB-lite"/>
    </source>
</evidence>
<evidence type="ECO:0000313" key="6">
    <source>
        <dbReference type="Proteomes" id="UP000322080"/>
    </source>
</evidence>
<dbReference type="RefSeq" id="WP_148377476.1">
    <property type="nucleotide sequence ID" value="NZ_VSIY01000005.1"/>
</dbReference>
<dbReference type="GO" id="GO:0016020">
    <property type="term" value="C:membrane"/>
    <property type="evidence" value="ECO:0007669"/>
    <property type="project" value="UniProtKB-SubCell"/>
</dbReference>
<evidence type="ECO:0000256" key="2">
    <source>
        <dbReference type="ARBA" id="ARBA00022692"/>
    </source>
</evidence>
<dbReference type="EMBL" id="VSIY01000005">
    <property type="protein sequence ID" value="TYB81668.1"/>
    <property type="molecule type" value="Genomic_DNA"/>
</dbReference>
<dbReference type="AlphaFoldDB" id="A0A5D0RM19"/>
<keyword evidence="5" id="KW-0808">Transferase</keyword>
<sequence length="783" mass="87563">MRIVVHIGLPHCGAEALQAVLNDKRGRLSQQGVLYSGALGRKNHTRLYMAVSDPGHVDPLRAARGFAAPPAQERLRRMVAQDLAAEVAREMPSVLLLSASQLATLPNRAELVRLRTLLSPISDDITILAHLDEQARVMLRHYADALENGRTAPLSREIEAAASPDWRKAALADWDRVAPALNDMPEIQAMPHWLDYAALTRLWGDVFGADKVVLRPYRPEVFHGAGVVDELREMLGLDASIGKAEPAAMPAAPSDETLARQRALNEIFTKLLAKSRVIPRPLWKRLMSEVAVPGDPIRPGRLSDLSKRFEAENRRLTKAHPSLGPATLKRDRALKNWQEPLPGGGFRATQYAAAFLPRIEAATRAAKEAPDEAAPTPTAKPARSNGHAVLTPSAEAILSDRAKENFHHLHGGRFAPHNRLGHVNEEELAAAFTEVPVRTLPEGRSGNVIVGCMKDEAPYILEWIAYHRMIGVDNFLIYTNGCSDGTDALLDRLQALGIVQHRDNDDWKGNSPQQHALNKSLKEPLIQNADWVIHIDVDEFINVRCGNGRLDDFFERVPDATNVAMTWRLFGHNGVTRFADDLVIDQFDMAAPKYCPKPHTAWGFKTMTKNTGAYEKLSCHRPNKLRDEHAPKVRWVNGSGLPMSEAYHEKGWRSDLKTIGYDLLQLNHYALRSAESFLIKRQRGRALHVDRSIGLNYWVRMDWSGNRDITIKRNIPRVRAELARLMADAEVARLHDAGVSWHRDKLRELHGVPEFEELYTQALATDLTELERVAFALALDMEN</sequence>
<evidence type="ECO:0000256" key="1">
    <source>
        <dbReference type="ARBA" id="ARBA00004167"/>
    </source>
</evidence>
<feature type="region of interest" description="Disordered" evidence="4">
    <location>
        <begin position="366"/>
        <end position="387"/>
    </location>
</feature>
<protein>
    <submittedName>
        <fullName evidence="5">Glycosyltransferase family 2 protein</fullName>
    </submittedName>
</protein>
<evidence type="ECO:0000256" key="3">
    <source>
        <dbReference type="ARBA" id="ARBA00022989"/>
    </source>
</evidence>
<dbReference type="Pfam" id="PF13704">
    <property type="entry name" value="Glyco_tranf_2_4"/>
    <property type="match status" value="1"/>
</dbReference>
<keyword evidence="3" id="KW-1133">Transmembrane helix</keyword>
<reference evidence="5 6" key="1">
    <citation type="submission" date="2019-08" db="EMBL/GenBank/DDBJ databases">
        <title>Identification of a novel species of the genus Boseongicola.</title>
        <authorList>
            <person name="Zhang X.-Q."/>
        </authorList>
    </citation>
    <scope>NUCLEOTIDE SEQUENCE [LARGE SCALE GENOMIC DNA]</scope>
    <source>
        <strain evidence="5 6">HY14</strain>
    </source>
</reference>
<name>A0A5D0RM19_9RHOB</name>
<accession>A0A5D0RM19</accession>
<comment type="caution">
    <text evidence="5">The sequence shown here is derived from an EMBL/GenBank/DDBJ whole genome shotgun (WGS) entry which is preliminary data.</text>
</comment>
<dbReference type="GO" id="GO:0005737">
    <property type="term" value="C:cytoplasm"/>
    <property type="evidence" value="ECO:0007669"/>
    <property type="project" value="TreeGrafter"/>
</dbReference>
<comment type="subcellular location">
    <subcellularLocation>
        <location evidence="1">Membrane</location>
        <topology evidence="1">Single-pass membrane protein</topology>
    </subcellularLocation>
</comment>
<keyword evidence="2" id="KW-0812">Transmembrane</keyword>
<dbReference type="PANTHER" id="PTHR21461:SF69">
    <property type="entry name" value="GLYCOSYLTRANSFERASE FAMILY 92 PROTEIN"/>
    <property type="match status" value="1"/>
</dbReference>
<keyword evidence="6" id="KW-1185">Reference proteome</keyword>
<proteinExistence type="predicted"/>
<keyword evidence="3" id="KW-0472">Membrane</keyword>
<dbReference type="GO" id="GO:0016757">
    <property type="term" value="F:glycosyltransferase activity"/>
    <property type="evidence" value="ECO:0007669"/>
    <property type="project" value="TreeGrafter"/>
</dbReference>
<dbReference type="PANTHER" id="PTHR21461">
    <property type="entry name" value="GLYCOSYLTRANSFERASE FAMILY 92 PROTEIN"/>
    <property type="match status" value="1"/>
</dbReference>
<dbReference type="Proteomes" id="UP000322080">
    <property type="component" value="Unassembled WGS sequence"/>
</dbReference>
<evidence type="ECO:0000313" key="5">
    <source>
        <dbReference type="EMBL" id="TYB81668.1"/>
    </source>
</evidence>
<organism evidence="5 6">
    <name type="scientific">Maritimibacter fusiformis</name>
    <dbReference type="NCBI Taxonomy" id="2603819"/>
    <lineage>
        <taxon>Bacteria</taxon>
        <taxon>Pseudomonadati</taxon>
        <taxon>Pseudomonadota</taxon>
        <taxon>Alphaproteobacteria</taxon>
        <taxon>Rhodobacterales</taxon>
        <taxon>Roseobacteraceae</taxon>
        <taxon>Maritimibacter</taxon>
    </lineage>
</organism>
<feature type="compositionally biased region" description="Low complexity" evidence="4">
    <location>
        <begin position="372"/>
        <end position="383"/>
    </location>
</feature>
<gene>
    <name evidence="5" type="ORF">FVF75_08110</name>
</gene>